<dbReference type="GO" id="GO:0016787">
    <property type="term" value="F:hydrolase activity"/>
    <property type="evidence" value="ECO:0007669"/>
    <property type="project" value="UniProtKB-KW"/>
</dbReference>
<dbReference type="SFLD" id="SFLDS00003">
    <property type="entry name" value="Haloacid_Dehalogenase"/>
    <property type="match status" value="1"/>
</dbReference>
<dbReference type="Gene3D" id="3.40.50.1000">
    <property type="entry name" value="HAD superfamily/HAD-like"/>
    <property type="match status" value="1"/>
</dbReference>
<keyword evidence="1" id="KW-0378">Hydrolase</keyword>
<protein>
    <submittedName>
        <fullName evidence="1">HAD-IA family hydrolase</fullName>
    </submittedName>
</protein>
<dbReference type="NCBIfam" id="TIGR01509">
    <property type="entry name" value="HAD-SF-IA-v3"/>
    <property type="match status" value="1"/>
</dbReference>
<dbReference type="PANTHER" id="PTHR43611">
    <property type="entry name" value="ALPHA-D-GLUCOSE 1-PHOSPHATE PHOSPHATASE"/>
    <property type="match status" value="1"/>
</dbReference>
<reference evidence="1" key="2">
    <citation type="submission" date="2021-04" db="EMBL/GenBank/DDBJ databases">
        <authorList>
            <person name="Gilroy R."/>
        </authorList>
    </citation>
    <scope>NUCLEOTIDE SEQUENCE</scope>
    <source>
        <strain evidence="1">ChiGjej1B1-98</strain>
    </source>
</reference>
<proteinExistence type="predicted"/>
<accession>A0A9D1YUJ3</accession>
<organism evidence="1 2">
    <name type="scientific">Candidatus Agrococcus pullicola</name>
    <dbReference type="NCBI Taxonomy" id="2838429"/>
    <lineage>
        <taxon>Bacteria</taxon>
        <taxon>Bacillati</taxon>
        <taxon>Actinomycetota</taxon>
        <taxon>Actinomycetes</taxon>
        <taxon>Micrococcales</taxon>
        <taxon>Microbacteriaceae</taxon>
        <taxon>Agrococcus</taxon>
    </lineage>
</organism>
<comment type="caution">
    <text evidence="1">The sequence shown here is derived from an EMBL/GenBank/DDBJ whole genome shotgun (WGS) entry which is preliminary data.</text>
</comment>
<sequence length="216" mass="23753">MAPSLEAANELIRDPTTRALVSDLDGVLRVFDQTLWTELDAGLGLDEGASLRAVLGNAILHDVVRGRASFEEWRETAIAALVDEGIDLDAAQQAVRKWADTPAHVDQRVRSLLLEARSLGLEVLVLTNGTDRIRDEVARLDIRDVVGEDAEYLLSSHQIGFAKPERQAYEAAHSRLMQAIGTGVDPVQVVFLDDTARNVDAARQFGWRAVHHTTRA</sequence>
<dbReference type="PRINTS" id="PR00413">
    <property type="entry name" value="HADHALOGNASE"/>
</dbReference>
<dbReference type="InterPro" id="IPR006439">
    <property type="entry name" value="HAD-SF_hydro_IA"/>
</dbReference>
<dbReference type="InterPro" id="IPR036412">
    <property type="entry name" value="HAD-like_sf"/>
</dbReference>
<dbReference type="AlphaFoldDB" id="A0A9D1YUJ3"/>
<dbReference type="SFLD" id="SFLDG01129">
    <property type="entry name" value="C1.5:_HAD__Beta-PGM__Phosphata"/>
    <property type="match status" value="1"/>
</dbReference>
<dbReference type="PANTHER" id="PTHR43611:SF3">
    <property type="entry name" value="FLAVIN MONONUCLEOTIDE HYDROLASE 1, CHLOROPLATIC"/>
    <property type="match status" value="1"/>
</dbReference>
<dbReference type="Pfam" id="PF00702">
    <property type="entry name" value="Hydrolase"/>
    <property type="match status" value="1"/>
</dbReference>
<evidence type="ECO:0000313" key="2">
    <source>
        <dbReference type="Proteomes" id="UP000824005"/>
    </source>
</evidence>
<dbReference type="InterPro" id="IPR023214">
    <property type="entry name" value="HAD_sf"/>
</dbReference>
<reference evidence="1" key="1">
    <citation type="journal article" date="2021" name="PeerJ">
        <title>Extensive microbial diversity within the chicken gut microbiome revealed by metagenomics and culture.</title>
        <authorList>
            <person name="Gilroy R."/>
            <person name="Ravi A."/>
            <person name="Getino M."/>
            <person name="Pursley I."/>
            <person name="Horton D.L."/>
            <person name="Alikhan N.F."/>
            <person name="Baker D."/>
            <person name="Gharbi K."/>
            <person name="Hall N."/>
            <person name="Watson M."/>
            <person name="Adriaenssens E.M."/>
            <person name="Foster-Nyarko E."/>
            <person name="Jarju S."/>
            <person name="Secka A."/>
            <person name="Antonio M."/>
            <person name="Oren A."/>
            <person name="Chaudhuri R.R."/>
            <person name="La Ragione R."/>
            <person name="Hildebrand F."/>
            <person name="Pallen M.J."/>
        </authorList>
    </citation>
    <scope>NUCLEOTIDE SEQUENCE</scope>
    <source>
        <strain evidence="1">ChiGjej1B1-98</strain>
    </source>
</reference>
<name>A0A9D1YUJ3_9MICO</name>
<dbReference type="EMBL" id="DXDC01000116">
    <property type="protein sequence ID" value="HIY65397.1"/>
    <property type="molecule type" value="Genomic_DNA"/>
</dbReference>
<dbReference type="SUPFAM" id="SSF56784">
    <property type="entry name" value="HAD-like"/>
    <property type="match status" value="1"/>
</dbReference>
<evidence type="ECO:0000313" key="1">
    <source>
        <dbReference type="EMBL" id="HIY65397.1"/>
    </source>
</evidence>
<gene>
    <name evidence="1" type="ORF">H9830_03870</name>
</gene>
<dbReference type="Proteomes" id="UP000824005">
    <property type="component" value="Unassembled WGS sequence"/>
</dbReference>